<evidence type="ECO:0000259" key="2">
    <source>
        <dbReference type="SMART" id="SM00014"/>
    </source>
</evidence>
<organism evidence="3 4">
    <name type="scientific">Carboxydothermus pertinax</name>
    <dbReference type="NCBI Taxonomy" id="870242"/>
    <lineage>
        <taxon>Bacteria</taxon>
        <taxon>Bacillati</taxon>
        <taxon>Bacillota</taxon>
        <taxon>Clostridia</taxon>
        <taxon>Thermoanaerobacterales</taxon>
        <taxon>Thermoanaerobacteraceae</taxon>
        <taxon>Carboxydothermus</taxon>
    </lineage>
</organism>
<dbReference type="RefSeq" id="WP_075858322.1">
    <property type="nucleotide sequence ID" value="NZ_BDJK01000006.1"/>
</dbReference>
<evidence type="ECO:0000313" key="4">
    <source>
        <dbReference type="Proteomes" id="UP000187485"/>
    </source>
</evidence>
<dbReference type="CDD" id="cd03385">
    <property type="entry name" value="PAP2_BcrC_like"/>
    <property type="match status" value="1"/>
</dbReference>
<dbReference type="AlphaFoldDB" id="A0A1L8CSJ2"/>
<proteinExistence type="predicted"/>
<feature type="transmembrane region" description="Helical" evidence="1">
    <location>
        <begin position="22"/>
        <end position="44"/>
    </location>
</feature>
<keyword evidence="4" id="KW-1185">Reference proteome</keyword>
<reference evidence="4" key="1">
    <citation type="submission" date="2016-12" db="EMBL/GenBank/DDBJ databases">
        <title>Draft Genome Sequences od Carboxydothermus pertinax and islandicus, Hydrogenogenic Carboxydotrophic Bacteria.</title>
        <authorList>
            <person name="Fukuyama Y."/>
            <person name="Ohmae K."/>
            <person name="Yoneda Y."/>
            <person name="Yoshida T."/>
            <person name="Sako Y."/>
        </authorList>
    </citation>
    <scope>NUCLEOTIDE SEQUENCE [LARGE SCALE GENOMIC DNA]</scope>
    <source>
        <strain evidence="4">Ug1</strain>
    </source>
</reference>
<dbReference type="GO" id="GO:0005886">
    <property type="term" value="C:plasma membrane"/>
    <property type="evidence" value="ECO:0007669"/>
    <property type="project" value="InterPro"/>
</dbReference>
<dbReference type="Pfam" id="PF01569">
    <property type="entry name" value="PAP2"/>
    <property type="match status" value="1"/>
</dbReference>
<evidence type="ECO:0000313" key="3">
    <source>
        <dbReference type="EMBL" id="GAV21883.1"/>
    </source>
</evidence>
<feature type="transmembrane region" description="Helical" evidence="1">
    <location>
        <begin position="145"/>
        <end position="162"/>
    </location>
</feature>
<gene>
    <name evidence="3" type="ORF">cpu_03930</name>
</gene>
<dbReference type="InterPro" id="IPR000326">
    <property type="entry name" value="PAP2/HPO"/>
</dbReference>
<feature type="transmembrane region" description="Helical" evidence="1">
    <location>
        <begin position="56"/>
        <end position="75"/>
    </location>
</feature>
<accession>A0A1L8CSJ2</accession>
<dbReference type="InterPro" id="IPR036938">
    <property type="entry name" value="PAP2/HPO_sf"/>
</dbReference>
<sequence length="176" mass="19858">MDYTLFQVINNLSGHNIIIDRLMIAISKYGIFFYGLMLLAIFLTSQKRVKIEIFKIGFAGLIAVGLAGLISKIYYRPRPFISHKVHLLYPHQPDGSFPSDHVTGGFTLALGLYSLSPSLGRIAIVYSIIMAFSRIYVGHHYPTDVVGGILLGALINFLRLYFEKNFLSIKRRDLQC</sequence>
<dbReference type="PANTHER" id="PTHR14969:SF58">
    <property type="entry name" value="UNDECAPRENYL-DIPHOSPHATASE BCRC"/>
    <property type="match status" value="1"/>
</dbReference>
<keyword evidence="1" id="KW-0812">Transmembrane</keyword>
<dbReference type="OrthoDB" id="9789113at2"/>
<protein>
    <submittedName>
        <fullName evidence="3">Undecaprenyl-diphosphatase</fullName>
    </submittedName>
</protein>
<dbReference type="InterPro" id="IPR033879">
    <property type="entry name" value="UPP_Pase"/>
</dbReference>
<dbReference type="Gene3D" id="1.20.144.10">
    <property type="entry name" value="Phosphatidic acid phosphatase type 2/haloperoxidase"/>
    <property type="match status" value="1"/>
</dbReference>
<name>A0A1L8CSJ2_9THEO</name>
<dbReference type="Proteomes" id="UP000187485">
    <property type="component" value="Unassembled WGS sequence"/>
</dbReference>
<comment type="caution">
    <text evidence="3">The sequence shown here is derived from an EMBL/GenBank/DDBJ whole genome shotgun (WGS) entry which is preliminary data.</text>
</comment>
<dbReference type="EMBL" id="BDJK01000006">
    <property type="protein sequence ID" value="GAV21883.1"/>
    <property type="molecule type" value="Genomic_DNA"/>
</dbReference>
<dbReference type="PANTHER" id="PTHR14969">
    <property type="entry name" value="SPHINGOSINE-1-PHOSPHATE PHOSPHOHYDROLASE"/>
    <property type="match status" value="1"/>
</dbReference>
<keyword evidence="1" id="KW-0472">Membrane</keyword>
<dbReference type="SUPFAM" id="SSF48317">
    <property type="entry name" value="Acid phosphatase/Vanadium-dependent haloperoxidase"/>
    <property type="match status" value="1"/>
</dbReference>
<evidence type="ECO:0000256" key="1">
    <source>
        <dbReference type="SAM" id="Phobius"/>
    </source>
</evidence>
<dbReference type="SMART" id="SM00014">
    <property type="entry name" value="acidPPc"/>
    <property type="match status" value="1"/>
</dbReference>
<dbReference type="STRING" id="870242.cpu_03930"/>
<keyword evidence="1" id="KW-1133">Transmembrane helix</keyword>
<feature type="domain" description="Phosphatidic acid phosphatase type 2/haloperoxidase" evidence="2">
    <location>
        <begin position="56"/>
        <end position="160"/>
    </location>
</feature>
<dbReference type="GO" id="GO:0050380">
    <property type="term" value="F:undecaprenyl-diphosphatase activity"/>
    <property type="evidence" value="ECO:0007669"/>
    <property type="project" value="InterPro"/>
</dbReference>